<feature type="region of interest" description="Disordered" evidence="1">
    <location>
        <begin position="273"/>
        <end position="319"/>
    </location>
</feature>
<organism evidence="4 5">
    <name type="scientific">Poriferisphaera corsica</name>
    <dbReference type="NCBI Taxonomy" id="2528020"/>
    <lineage>
        <taxon>Bacteria</taxon>
        <taxon>Pseudomonadati</taxon>
        <taxon>Planctomycetota</taxon>
        <taxon>Phycisphaerae</taxon>
        <taxon>Phycisphaerales</taxon>
        <taxon>Phycisphaeraceae</taxon>
        <taxon>Poriferisphaera</taxon>
    </lineage>
</organism>
<dbReference type="InterPro" id="IPR003961">
    <property type="entry name" value="FN3_dom"/>
</dbReference>
<feature type="domain" description="Fibronectin type-III" evidence="3">
    <location>
        <begin position="661"/>
        <end position="763"/>
    </location>
</feature>
<reference evidence="4 5" key="1">
    <citation type="submission" date="2019-02" db="EMBL/GenBank/DDBJ databases">
        <title>Deep-cultivation of Planctomycetes and their phenomic and genomic characterization uncovers novel biology.</title>
        <authorList>
            <person name="Wiegand S."/>
            <person name="Jogler M."/>
            <person name="Boedeker C."/>
            <person name="Pinto D."/>
            <person name="Vollmers J."/>
            <person name="Rivas-Marin E."/>
            <person name="Kohn T."/>
            <person name="Peeters S.H."/>
            <person name="Heuer A."/>
            <person name="Rast P."/>
            <person name="Oberbeckmann S."/>
            <person name="Bunk B."/>
            <person name="Jeske O."/>
            <person name="Meyerdierks A."/>
            <person name="Storesund J.E."/>
            <person name="Kallscheuer N."/>
            <person name="Luecker S."/>
            <person name="Lage O.M."/>
            <person name="Pohl T."/>
            <person name="Merkel B.J."/>
            <person name="Hornburger P."/>
            <person name="Mueller R.-W."/>
            <person name="Bruemmer F."/>
            <person name="Labrenz M."/>
            <person name="Spormann A.M."/>
            <person name="Op den Camp H."/>
            <person name="Overmann J."/>
            <person name="Amann R."/>
            <person name="Jetten M.S.M."/>
            <person name="Mascher T."/>
            <person name="Medema M.H."/>
            <person name="Devos D.P."/>
            <person name="Kaster A.-K."/>
            <person name="Ovreas L."/>
            <person name="Rohde M."/>
            <person name="Galperin M.Y."/>
            <person name="Jogler C."/>
        </authorList>
    </citation>
    <scope>NUCLEOTIDE SEQUENCE [LARGE SCALE GENOMIC DNA]</scope>
    <source>
        <strain evidence="4 5">KS4</strain>
    </source>
</reference>
<evidence type="ECO:0000313" key="4">
    <source>
        <dbReference type="EMBL" id="QDU33875.1"/>
    </source>
</evidence>
<keyword evidence="2" id="KW-0732">Signal</keyword>
<dbReference type="SUPFAM" id="SSF101898">
    <property type="entry name" value="NHL repeat"/>
    <property type="match status" value="1"/>
</dbReference>
<evidence type="ECO:0000256" key="2">
    <source>
        <dbReference type="SAM" id="SignalP"/>
    </source>
</evidence>
<feature type="chain" id="PRO_5021734925" description="Fibronectin type-III domain-containing protein" evidence="2">
    <location>
        <begin position="28"/>
        <end position="854"/>
    </location>
</feature>
<feature type="compositionally biased region" description="Polar residues" evidence="1">
    <location>
        <begin position="431"/>
        <end position="440"/>
    </location>
</feature>
<dbReference type="PROSITE" id="PS50853">
    <property type="entry name" value="FN3"/>
    <property type="match status" value="1"/>
</dbReference>
<dbReference type="AlphaFoldDB" id="A0A517YUF7"/>
<gene>
    <name evidence="4" type="ORF">KS4_19340</name>
</gene>
<dbReference type="Proteomes" id="UP000317369">
    <property type="component" value="Chromosome"/>
</dbReference>
<dbReference type="KEGG" id="pcor:KS4_19340"/>
<accession>A0A517YUF7</accession>
<evidence type="ECO:0000313" key="5">
    <source>
        <dbReference type="Proteomes" id="UP000317369"/>
    </source>
</evidence>
<dbReference type="OrthoDB" id="264074at2"/>
<protein>
    <recommendedName>
        <fullName evidence="3">Fibronectin type-III domain-containing protein</fullName>
    </recommendedName>
</protein>
<dbReference type="EMBL" id="CP036425">
    <property type="protein sequence ID" value="QDU33875.1"/>
    <property type="molecule type" value="Genomic_DNA"/>
</dbReference>
<name>A0A517YUF7_9BACT</name>
<feature type="signal peptide" evidence="2">
    <location>
        <begin position="1"/>
        <end position="27"/>
    </location>
</feature>
<keyword evidence="5" id="KW-1185">Reference proteome</keyword>
<dbReference type="SUPFAM" id="SSF49265">
    <property type="entry name" value="Fibronectin type III"/>
    <property type="match status" value="1"/>
</dbReference>
<dbReference type="RefSeq" id="WP_145077273.1">
    <property type="nucleotide sequence ID" value="NZ_CP036425.1"/>
</dbReference>
<proteinExistence type="predicted"/>
<sequence length="854" mass="92961" precursor="true">MIFKKKGQCIALTIACSLFTTASLVNAIQPETFLQSTEADFSKGENENTVVTNLGDIKLSASTTIIDKISDEASIIYDLQKIGDRTYLAAGPEAKLLELVGEEVKEISSLENEQIFSLALYKGKLLLGISGANSRLATLEDDGSIKTLVELSETRYIWDMIPNGHGIILATGIEGQIISVNPETFDAEAEENPGMQVVLDVEQANVLCLAMDSQSRIYAGTDTDGLVFRITPKDDGSYEAFVILDANEPEIGALLVTNQDIVYVGTADAKQAKPGRISEVIGQEKGRPDEIESVNVEPASPSDIPDVPPAPEPVDQTDTDIEPLEAPAETQADDSADLENAQEGVDTEPQAIMLAIQDQDDDLQPMQSDLAEQTEAEINTEPTAEQRDRLRELVRQKLLSARNSGTLQAPAGSPSEGGRKAAPSVARAKSSGKQGPQQGNAIYRIDKDGFVSQVFRESVMILKLIDDNGDLLVGTGNEGQIFRIDPSLGETTIVADLEAEQIPAMQVVDGSVLIGTANPAEIVNLTEAGKSVRGTYLSPILDAGQVSLWGTLRVTADIAEETSVTVETRSGNVDNPELAPWSTWSQAKVFMPLEENHSPLQPREMLVSSPPARYIQYRLTLMGQADKTPVIGRVATAYVTPNLRPSVTSVTATYPEPPKNQPQNINKLGQPNPNMNIKWEAFDPNGDTLLYTLQFQPSGTSRWINIVEDHAQPSFEWNTALRAPDGWYYIRIIATDKLDNPGDMALSYSRRSEPVLVDNSPPKAEDLQIKISGRSAVLFGTAIDKYSPIHTIGYLLDDEAFFHPILPDDLIFDSTTETFSVTLPDLTAGQHVVTVKVNDDRGNFVLQRKLFEIK</sequence>
<evidence type="ECO:0000256" key="1">
    <source>
        <dbReference type="SAM" id="MobiDB-lite"/>
    </source>
</evidence>
<dbReference type="InterPro" id="IPR036116">
    <property type="entry name" value="FN3_sf"/>
</dbReference>
<evidence type="ECO:0000259" key="3">
    <source>
        <dbReference type="PROSITE" id="PS50853"/>
    </source>
</evidence>
<feature type="region of interest" description="Disordered" evidence="1">
    <location>
        <begin position="401"/>
        <end position="441"/>
    </location>
</feature>